<accession>A0A1E3NF48</accession>
<organism evidence="8 9">
    <name type="scientific">Pichia membranifaciens NRRL Y-2026</name>
    <dbReference type="NCBI Taxonomy" id="763406"/>
    <lineage>
        <taxon>Eukaryota</taxon>
        <taxon>Fungi</taxon>
        <taxon>Dikarya</taxon>
        <taxon>Ascomycota</taxon>
        <taxon>Saccharomycotina</taxon>
        <taxon>Pichiomycetes</taxon>
        <taxon>Pichiales</taxon>
        <taxon>Pichiaceae</taxon>
        <taxon>Pichia</taxon>
    </lineage>
</organism>
<dbReference type="AlphaFoldDB" id="A0A1E3NF48"/>
<dbReference type="GO" id="GO:0044273">
    <property type="term" value="P:sulfur compound catabolic process"/>
    <property type="evidence" value="ECO:0007669"/>
    <property type="project" value="TreeGrafter"/>
</dbReference>
<evidence type="ECO:0000256" key="2">
    <source>
        <dbReference type="ARBA" id="ARBA00005896"/>
    </source>
</evidence>
<keyword evidence="9" id="KW-1185">Reference proteome</keyword>
<dbReference type="PANTHER" id="PTHR30468">
    <property type="entry name" value="ALPHA-KETOGLUTARATE-DEPENDENT SULFONATE DIOXYGENASE"/>
    <property type="match status" value="1"/>
</dbReference>
<evidence type="ECO:0000256" key="6">
    <source>
        <dbReference type="ARBA" id="ARBA00023004"/>
    </source>
</evidence>
<evidence type="ECO:0000259" key="7">
    <source>
        <dbReference type="Pfam" id="PF02668"/>
    </source>
</evidence>
<dbReference type="Proteomes" id="UP000094455">
    <property type="component" value="Unassembled WGS sequence"/>
</dbReference>
<reference evidence="8 9" key="1">
    <citation type="journal article" date="2016" name="Proc. Natl. Acad. Sci. U.S.A.">
        <title>Comparative genomics of biotechnologically important yeasts.</title>
        <authorList>
            <person name="Riley R."/>
            <person name="Haridas S."/>
            <person name="Wolfe K.H."/>
            <person name="Lopes M.R."/>
            <person name="Hittinger C.T."/>
            <person name="Goeker M."/>
            <person name="Salamov A.A."/>
            <person name="Wisecaver J.H."/>
            <person name="Long T.M."/>
            <person name="Calvey C.H."/>
            <person name="Aerts A.L."/>
            <person name="Barry K.W."/>
            <person name="Choi C."/>
            <person name="Clum A."/>
            <person name="Coughlan A.Y."/>
            <person name="Deshpande S."/>
            <person name="Douglass A.P."/>
            <person name="Hanson S.J."/>
            <person name="Klenk H.-P."/>
            <person name="LaButti K.M."/>
            <person name="Lapidus A."/>
            <person name="Lindquist E.A."/>
            <person name="Lipzen A.M."/>
            <person name="Meier-Kolthoff J.P."/>
            <person name="Ohm R.A."/>
            <person name="Otillar R.P."/>
            <person name="Pangilinan J.L."/>
            <person name="Peng Y."/>
            <person name="Rokas A."/>
            <person name="Rosa C.A."/>
            <person name="Scheuner C."/>
            <person name="Sibirny A.A."/>
            <person name="Slot J.C."/>
            <person name="Stielow J.B."/>
            <person name="Sun H."/>
            <person name="Kurtzman C.P."/>
            <person name="Blackwell M."/>
            <person name="Grigoriev I.V."/>
            <person name="Jeffries T.W."/>
        </authorList>
    </citation>
    <scope>NUCLEOTIDE SEQUENCE [LARGE SCALE GENOMIC DNA]</scope>
    <source>
        <strain evidence="8 9">NRRL Y-2026</strain>
    </source>
</reference>
<protein>
    <recommendedName>
        <fullName evidence="7">TauD/TfdA-like domain-containing protein</fullName>
    </recommendedName>
</protein>
<dbReference type="Gene3D" id="3.60.130.10">
    <property type="entry name" value="Clavaminate synthase-like"/>
    <property type="match status" value="1"/>
</dbReference>
<evidence type="ECO:0000313" key="8">
    <source>
        <dbReference type="EMBL" id="ODQ44752.1"/>
    </source>
</evidence>
<dbReference type="EMBL" id="KV454006">
    <property type="protein sequence ID" value="ODQ44752.1"/>
    <property type="molecule type" value="Genomic_DNA"/>
</dbReference>
<evidence type="ECO:0000313" key="9">
    <source>
        <dbReference type="Proteomes" id="UP000094455"/>
    </source>
</evidence>
<gene>
    <name evidence="8" type="ORF">PICMEDRAFT_74455</name>
</gene>
<dbReference type="PANTHER" id="PTHR30468:SF1">
    <property type="entry name" value="ALPHA-KETOGLUTARATE-DEPENDENT SULFONATE DIOXYGENASE"/>
    <property type="match status" value="1"/>
</dbReference>
<feature type="domain" description="TauD/TfdA-like" evidence="7">
    <location>
        <begin position="85"/>
        <end position="354"/>
    </location>
</feature>
<dbReference type="STRING" id="763406.A0A1E3NF48"/>
<dbReference type="FunFam" id="3.60.130.10:FF:000003">
    <property type="entry name" value="Alpha-ketoglutarate-dependent taurine dioxygenase"/>
    <property type="match status" value="1"/>
</dbReference>
<evidence type="ECO:0000256" key="4">
    <source>
        <dbReference type="ARBA" id="ARBA00022964"/>
    </source>
</evidence>
<dbReference type="GO" id="GO:0046872">
    <property type="term" value="F:metal ion binding"/>
    <property type="evidence" value="ECO:0007669"/>
    <property type="project" value="UniProtKB-KW"/>
</dbReference>
<dbReference type="SUPFAM" id="SSF51197">
    <property type="entry name" value="Clavaminate synthase-like"/>
    <property type="match status" value="1"/>
</dbReference>
<dbReference type="InterPro" id="IPR051323">
    <property type="entry name" value="AtsK-like"/>
</dbReference>
<dbReference type="GeneID" id="30181462"/>
<evidence type="ECO:0000256" key="3">
    <source>
        <dbReference type="ARBA" id="ARBA00022723"/>
    </source>
</evidence>
<proteinExistence type="inferred from homology"/>
<keyword evidence="5" id="KW-0560">Oxidoreductase</keyword>
<keyword evidence="3" id="KW-0479">Metal-binding</keyword>
<dbReference type="InterPro" id="IPR003819">
    <property type="entry name" value="TauD/TfdA-like"/>
</dbReference>
<comment type="cofactor">
    <cofactor evidence="1">
        <name>Fe(2+)</name>
        <dbReference type="ChEBI" id="CHEBI:29033"/>
    </cofactor>
</comment>
<dbReference type="RefSeq" id="XP_019015865.1">
    <property type="nucleotide sequence ID" value="XM_019164775.1"/>
</dbReference>
<dbReference type="GO" id="GO:0005737">
    <property type="term" value="C:cytoplasm"/>
    <property type="evidence" value="ECO:0007669"/>
    <property type="project" value="TreeGrafter"/>
</dbReference>
<keyword evidence="6" id="KW-0408">Iron</keyword>
<comment type="similarity">
    <text evidence="2">Belongs to the TfdA dioxygenase family.</text>
</comment>
<dbReference type="GO" id="GO:0000907">
    <property type="term" value="F:sulfonate dioxygenase activity"/>
    <property type="evidence" value="ECO:0007669"/>
    <property type="project" value="TreeGrafter"/>
</dbReference>
<dbReference type="Pfam" id="PF02668">
    <property type="entry name" value="TauD"/>
    <property type="match status" value="1"/>
</dbReference>
<sequence length="400" mass="46326">MTLEPGRTYGASISYTKDDDSKIGDVFTVSKSNREALKFPRWAPSWDPKEDHKFEHLKPFRHIDRGLFGDPTFKSLREDNKDVTFRKVSPKFGLEVDGIQLSTLSNKQKDDLALLVETAGVVAFRNQDFKLQEFDKIKDWAKYYGPLDVHATSGAPINHPEFHIVFKRSDPDHHLKVFEQTLNNIYWHSDVSYEPQPPGVTLFAMLETGLGGDTQFLDSFEIYDRLSPLMKKKLEGLKVLHSSKEQAAQNTFEGGIERKKAVESIHPLVRYHPVLKRKFLYINSVFSKRVLGLKAEESENLMSFLNKHSASCLDAHVRLQWDENTVVLWDNRRVLHTGTSDFNTTDIRHAFRVTTMAERPFENEQEYENWTPEQEEENIKLKDHYLGLSPAQYYEETSNK</sequence>
<evidence type="ECO:0000256" key="1">
    <source>
        <dbReference type="ARBA" id="ARBA00001954"/>
    </source>
</evidence>
<keyword evidence="4" id="KW-0223">Dioxygenase</keyword>
<name>A0A1E3NF48_9ASCO</name>
<dbReference type="OrthoDB" id="10257314at2759"/>
<evidence type="ECO:0000256" key="5">
    <source>
        <dbReference type="ARBA" id="ARBA00023002"/>
    </source>
</evidence>
<dbReference type="InterPro" id="IPR042098">
    <property type="entry name" value="TauD-like_sf"/>
</dbReference>